<comment type="caution">
    <text evidence="3">The sequence shown here is derived from an EMBL/GenBank/DDBJ whole genome shotgun (WGS) entry which is preliminary data.</text>
</comment>
<evidence type="ECO:0000313" key="3">
    <source>
        <dbReference type="EMBL" id="GFM34669.1"/>
    </source>
</evidence>
<dbReference type="InterPro" id="IPR015659">
    <property type="entry name" value="Proline_oxidase"/>
</dbReference>
<dbReference type="InterPro" id="IPR002872">
    <property type="entry name" value="Proline_DH_dom"/>
</dbReference>
<sequence length="333" mass="36790">MRYWQRAMIFCARHGGLTAAVHGSSFMTRFSRQFVAAEDCRGAVERMVQLRAEGRRGSLFYLGEYVESAQEVEATVQALLAGIPLLASSGLDVHVSVDPTQIGSMLSWELCRENAQRLAEAIRDSVQDAAPSASFGWPDASRDRQEVSRSMLMLDMEDSSVTQPTLDLYHALHDASLPVAVTVQSYLHRTTDDLAALVAKGAAVRLVKGAFAEPASRAHVRRADVDDAYRLHMTMLFSSAARETGVYPVLGTHDERMMRFGASLAQVGGWASDGWEVEMLLGVRPAVQQRLVRQGTALRLYCPFGQSWWPYSVRRIGENPRNALFVLRSIAGV</sequence>
<dbReference type="InterPro" id="IPR029041">
    <property type="entry name" value="FAD-linked_oxidoreductase-like"/>
</dbReference>
<dbReference type="SUPFAM" id="SSF51730">
    <property type="entry name" value="FAD-linked oxidoreductase"/>
    <property type="match status" value="1"/>
</dbReference>
<reference evidence="3 4" key="1">
    <citation type="submission" date="2020-05" db="EMBL/GenBank/DDBJ databases">
        <title>Draft genome sequence of Desulfovibrio sp. strain HN2T.</title>
        <authorList>
            <person name="Ueno A."/>
            <person name="Tamazawa S."/>
            <person name="Tamamura S."/>
            <person name="Murakami T."/>
            <person name="Kiyama T."/>
            <person name="Inomata H."/>
            <person name="Amano Y."/>
            <person name="Miyakawa K."/>
            <person name="Tamaki H."/>
            <person name="Naganuma T."/>
            <person name="Kaneko K."/>
        </authorList>
    </citation>
    <scope>NUCLEOTIDE SEQUENCE [LARGE SCALE GENOMIC DNA]</scope>
    <source>
        <strain evidence="3 4">HN2</strain>
    </source>
</reference>
<dbReference type="PANTHER" id="PTHR13914">
    <property type="entry name" value="PROLINE OXIDASE"/>
    <property type="match status" value="1"/>
</dbReference>
<proteinExistence type="predicted"/>
<dbReference type="GO" id="GO:0004657">
    <property type="term" value="F:proline dehydrogenase activity"/>
    <property type="evidence" value="ECO:0007669"/>
    <property type="project" value="InterPro"/>
</dbReference>
<dbReference type="Pfam" id="PF01619">
    <property type="entry name" value="Pro_dh"/>
    <property type="match status" value="1"/>
</dbReference>
<gene>
    <name evidence="3" type="primary">putA_1</name>
    <name evidence="3" type="ORF">DSM101010T_30340</name>
</gene>
<evidence type="ECO:0000259" key="2">
    <source>
        <dbReference type="Pfam" id="PF01619"/>
    </source>
</evidence>
<dbReference type="Gene3D" id="3.20.20.220">
    <property type="match status" value="1"/>
</dbReference>
<dbReference type="RefSeq" id="WP_174406339.1">
    <property type="nucleotide sequence ID" value="NZ_BLVO01000016.1"/>
</dbReference>
<feature type="domain" description="Proline dehydrogenase" evidence="2">
    <location>
        <begin position="44"/>
        <end position="326"/>
    </location>
</feature>
<evidence type="ECO:0000256" key="1">
    <source>
        <dbReference type="ARBA" id="ARBA00023002"/>
    </source>
</evidence>
<name>A0A7J0BLZ5_9BACT</name>
<dbReference type="PANTHER" id="PTHR13914:SF0">
    <property type="entry name" value="PROLINE DEHYDROGENASE 1, MITOCHONDRIAL"/>
    <property type="match status" value="1"/>
</dbReference>
<dbReference type="AlphaFoldDB" id="A0A7J0BLZ5"/>
<dbReference type="GO" id="GO:0006562">
    <property type="term" value="P:L-proline catabolic process"/>
    <property type="evidence" value="ECO:0007669"/>
    <property type="project" value="InterPro"/>
</dbReference>
<protein>
    <submittedName>
        <fullName evidence="3">Proline dehydrogenase</fullName>
    </submittedName>
</protein>
<organism evidence="3 4">
    <name type="scientific">Desulfovibrio subterraneus</name>
    <dbReference type="NCBI Taxonomy" id="2718620"/>
    <lineage>
        <taxon>Bacteria</taxon>
        <taxon>Pseudomonadati</taxon>
        <taxon>Thermodesulfobacteriota</taxon>
        <taxon>Desulfovibrionia</taxon>
        <taxon>Desulfovibrionales</taxon>
        <taxon>Desulfovibrionaceae</taxon>
        <taxon>Desulfovibrio</taxon>
    </lineage>
</organism>
<keyword evidence="4" id="KW-1185">Reference proteome</keyword>
<keyword evidence="1" id="KW-0560">Oxidoreductase</keyword>
<accession>A0A7J0BLZ5</accession>
<dbReference type="EMBL" id="BLVO01000016">
    <property type="protein sequence ID" value="GFM34669.1"/>
    <property type="molecule type" value="Genomic_DNA"/>
</dbReference>
<evidence type="ECO:0000313" key="4">
    <source>
        <dbReference type="Proteomes" id="UP000503840"/>
    </source>
</evidence>
<dbReference type="Proteomes" id="UP000503840">
    <property type="component" value="Unassembled WGS sequence"/>
</dbReference>